<dbReference type="EMBL" id="MFFB01000012">
    <property type="protein sequence ID" value="OGE94611.1"/>
    <property type="molecule type" value="Genomic_DNA"/>
</dbReference>
<accession>A0A1F5PXE5</accession>
<name>A0A1F5PXE5_9BACT</name>
<sequence>MPTDTIQASTPANILITDISKNLRLIVINIIADEDQIPRDIIPDYNPSDRERFDNSKAGRKVLGSTPNLYLRPLLDCIRPSDGPRLYDLVSCWKAPRLNDSLKKRLDVRFVFCHKDHVRTDKLFPNFVANQERFLEALSSLIGNYLWRTEAHINPYRLPGGELSGDEVAMIDCVNYRSVYDRTGGMATTYAGGKDEFGQGLGRLVPIIDVAKRIEVADKQIILR</sequence>
<protein>
    <submittedName>
        <fullName evidence="1">Uncharacterized protein</fullName>
    </submittedName>
</protein>
<comment type="caution">
    <text evidence="1">The sequence shown here is derived from an EMBL/GenBank/DDBJ whole genome shotgun (WGS) entry which is preliminary data.</text>
</comment>
<reference evidence="1 2" key="1">
    <citation type="journal article" date="2016" name="Nat. Commun.">
        <title>Thousands of microbial genomes shed light on interconnected biogeochemical processes in an aquifer system.</title>
        <authorList>
            <person name="Anantharaman K."/>
            <person name="Brown C.T."/>
            <person name="Hug L.A."/>
            <person name="Sharon I."/>
            <person name="Castelle C.J."/>
            <person name="Probst A.J."/>
            <person name="Thomas B.C."/>
            <person name="Singh A."/>
            <person name="Wilkins M.J."/>
            <person name="Karaoz U."/>
            <person name="Brodie E.L."/>
            <person name="Williams K.H."/>
            <person name="Hubbard S.S."/>
            <person name="Banfield J.F."/>
        </authorList>
    </citation>
    <scope>NUCLEOTIDE SEQUENCE [LARGE SCALE GENOMIC DNA]</scope>
</reference>
<evidence type="ECO:0000313" key="2">
    <source>
        <dbReference type="Proteomes" id="UP000177281"/>
    </source>
</evidence>
<dbReference type="Proteomes" id="UP000177281">
    <property type="component" value="Unassembled WGS sequence"/>
</dbReference>
<gene>
    <name evidence="1" type="ORF">A3B10_00450</name>
</gene>
<organism evidence="1 2">
    <name type="scientific">Candidatus Doudnabacteria bacterium RIFCSPLOWO2_01_FULL_44_21</name>
    <dbReference type="NCBI Taxonomy" id="1817841"/>
    <lineage>
        <taxon>Bacteria</taxon>
        <taxon>Candidatus Doudnaibacteriota</taxon>
    </lineage>
</organism>
<evidence type="ECO:0000313" key="1">
    <source>
        <dbReference type="EMBL" id="OGE94611.1"/>
    </source>
</evidence>
<dbReference type="AlphaFoldDB" id="A0A1F5PXE5"/>
<proteinExistence type="predicted"/>